<evidence type="ECO:0000313" key="2">
    <source>
        <dbReference type="EMBL" id="AXH71715.1"/>
    </source>
</evidence>
<sequence length="272" mass="28122">MATVNLGSIKFKWKGTYAGGTAYTVDDVVSYNGSSYICILASTGNLPTNATYFEQMSQAGTNGTDLTTTLTTQGDILYRDGSGLQRLGIGTAGQALKVNSGATGYEFGTAGGIVQVKSARQTSAESWTGDNIMIGATATITPTSASNKILVMAQGVISTSGTTATGTMGMRYATGTSVTNSGTLVGGGDAAGSRSRGIAWAGNIGAAWNGTNFGYHILHAPATTSQISYRLCHLSHDGETMYLNRTGRDTDDADHGRFDTNITLMEISSGVL</sequence>
<protein>
    <recommendedName>
        <fullName evidence="1">Chitin-binding type-3 domain-containing protein</fullName>
    </recommendedName>
</protein>
<name>A0A4Y1NUW9_9CAUD</name>
<proteinExistence type="predicted"/>
<accession>A0A4Y1NUW9</accession>
<feature type="domain" description="Chitin-binding type-3" evidence="1">
    <location>
        <begin position="17"/>
        <end position="43"/>
    </location>
</feature>
<dbReference type="GO" id="GO:0005975">
    <property type="term" value="P:carbohydrate metabolic process"/>
    <property type="evidence" value="ECO:0007669"/>
    <property type="project" value="InterPro"/>
</dbReference>
<dbReference type="GO" id="GO:0030246">
    <property type="term" value="F:carbohydrate binding"/>
    <property type="evidence" value="ECO:0007669"/>
    <property type="project" value="InterPro"/>
</dbReference>
<dbReference type="EMBL" id="MH598799">
    <property type="protein sequence ID" value="AXH71715.1"/>
    <property type="molecule type" value="Genomic_DNA"/>
</dbReference>
<evidence type="ECO:0000313" key="3">
    <source>
        <dbReference type="Proteomes" id="UP000320575"/>
    </source>
</evidence>
<dbReference type="Pfam" id="PF02839">
    <property type="entry name" value="CBM_5_12"/>
    <property type="match status" value="1"/>
</dbReference>
<dbReference type="Gene3D" id="2.10.10.20">
    <property type="entry name" value="Carbohydrate-binding module superfamily 5/12"/>
    <property type="match status" value="1"/>
</dbReference>
<reference evidence="2 3" key="1">
    <citation type="journal article" date="2019" name="Environ. Microbiol.">
        <title>Pelagiphages in the Podoviridae family integrate into host genomes.</title>
        <authorList>
            <person name="Zhao Y."/>
            <person name="Qin F."/>
            <person name="Zhang R."/>
            <person name="Giovannoni S.J."/>
            <person name="Zhang Z."/>
            <person name="Sun J."/>
            <person name="Du S."/>
            <person name="Rensing C."/>
        </authorList>
    </citation>
    <scope>NUCLEOTIDE SEQUENCE [LARGE SCALE GENOMIC DNA]</scope>
</reference>
<dbReference type="GO" id="GO:0004553">
    <property type="term" value="F:hydrolase activity, hydrolyzing O-glycosyl compounds"/>
    <property type="evidence" value="ECO:0007669"/>
    <property type="project" value="InterPro"/>
</dbReference>
<keyword evidence="3" id="KW-1185">Reference proteome</keyword>
<dbReference type="GO" id="GO:0005576">
    <property type="term" value="C:extracellular region"/>
    <property type="evidence" value="ECO:0007669"/>
    <property type="project" value="InterPro"/>
</dbReference>
<dbReference type="Proteomes" id="UP000320575">
    <property type="component" value="Segment"/>
</dbReference>
<organism evidence="2 3">
    <name type="scientific">Pelagibacter phage HTVC025P</name>
    <dbReference type="NCBI Taxonomy" id="2259657"/>
    <lineage>
        <taxon>Viruses</taxon>
        <taxon>Duplodnaviria</taxon>
        <taxon>Heunggongvirae</taxon>
        <taxon>Uroviricota</taxon>
        <taxon>Caudoviricetes</taxon>
        <taxon>Autographivirales</taxon>
        <taxon>Autographivirales incertae sedis</taxon>
        <taxon>Thoosavirus</taxon>
        <taxon>Thoosavirus HTVC025P</taxon>
    </lineage>
</organism>
<dbReference type="InterPro" id="IPR003610">
    <property type="entry name" value="CBM5/12"/>
</dbReference>
<gene>
    <name evidence="2" type="ORF">P025_gp41</name>
</gene>
<evidence type="ECO:0000259" key="1">
    <source>
        <dbReference type="Pfam" id="PF02839"/>
    </source>
</evidence>